<evidence type="ECO:0000256" key="1">
    <source>
        <dbReference type="ARBA" id="ARBA00005439"/>
    </source>
</evidence>
<dbReference type="Pfam" id="PF00707">
    <property type="entry name" value="IF3_C"/>
    <property type="match status" value="1"/>
</dbReference>
<dbReference type="EMBL" id="PCVM01000101">
    <property type="protein sequence ID" value="PIQ73120.1"/>
    <property type="molecule type" value="Genomic_DNA"/>
</dbReference>
<dbReference type="Pfam" id="PF05198">
    <property type="entry name" value="IF3_N"/>
    <property type="match status" value="1"/>
</dbReference>
<dbReference type="GO" id="GO:0043022">
    <property type="term" value="F:ribosome binding"/>
    <property type="evidence" value="ECO:0007669"/>
    <property type="project" value="TreeGrafter"/>
</dbReference>
<proteinExistence type="inferred from homology"/>
<name>A0A2M6ITD7_9BACT</name>
<dbReference type="InterPro" id="IPR001288">
    <property type="entry name" value="Translation_initiation_fac_3"/>
</dbReference>
<dbReference type="NCBIfam" id="TIGR00168">
    <property type="entry name" value="infC"/>
    <property type="match status" value="1"/>
</dbReference>
<dbReference type="PANTHER" id="PTHR10938:SF0">
    <property type="entry name" value="TRANSLATION INITIATION FACTOR IF-3, MITOCHONDRIAL"/>
    <property type="match status" value="1"/>
</dbReference>
<dbReference type="Proteomes" id="UP000231056">
    <property type="component" value="Unassembled WGS sequence"/>
</dbReference>
<dbReference type="InterPro" id="IPR019815">
    <property type="entry name" value="Translation_initiation_fac_3_C"/>
</dbReference>
<dbReference type="GO" id="GO:0005737">
    <property type="term" value="C:cytoplasm"/>
    <property type="evidence" value="ECO:0007669"/>
    <property type="project" value="UniProtKB-ARBA"/>
</dbReference>
<dbReference type="SUPFAM" id="SSF54364">
    <property type="entry name" value="Translation initiation factor IF3, N-terminal domain"/>
    <property type="match status" value="1"/>
</dbReference>
<dbReference type="Gene3D" id="3.10.20.80">
    <property type="entry name" value="Translation initiation factor 3 (IF-3), N-terminal domain"/>
    <property type="match status" value="1"/>
</dbReference>
<sequence length="181" mass="20788">MRSRRYFQSQSNKTGRYYHVNQRIHAEQLRVIGQDGGLVGVISKEEAIQKAQDEQLDLVLIAANAKPPVAKITDFKKFLYEEEKKQKEAKKGSKKSNVKDIKISLFIGIADRTRLSKKTIKFLDDGHQVRLNLTLKGREIVKKQMAHDLMNNFIKDLGEVNISKEPRLEGRVMRAVVSKKK</sequence>
<feature type="domain" description="Translation initiation factor 3 C-terminal" evidence="5">
    <location>
        <begin position="97"/>
        <end position="180"/>
    </location>
</feature>
<gene>
    <name evidence="7" type="ORF">COV58_04275</name>
</gene>
<dbReference type="GO" id="GO:0032790">
    <property type="term" value="P:ribosome disassembly"/>
    <property type="evidence" value="ECO:0007669"/>
    <property type="project" value="TreeGrafter"/>
</dbReference>
<dbReference type="InterPro" id="IPR036787">
    <property type="entry name" value="T_IF-3_N_sf"/>
</dbReference>
<dbReference type="InterPro" id="IPR019814">
    <property type="entry name" value="Translation_initiation_fac_3_N"/>
</dbReference>
<evidence type="ECO:0000313" key="8">
    <source>
        <dbReference type="Proteomes" id="UP000231056"/>
    </source>
</evidence>
<keyword evidence="3" id="KW-0648">Protein biosynthesis</keyword>
<comment type="caution">
    <text evidence="7">The sequence shown here is derived from an EMBL/GenBank/DDBJ whole genome shotgun (WGS) entry which is preliminary data.</text>
</comment>
<dbReference type="InterPro" id="IPR036788">
    <property type="entry name" value="T_IF-3_C_sf"/>
</dbReference>
<evidence type="ECO:0000256" key="4">
    <source>
        <dbReference type="NCBIfam" id="TIGR00168"/>
    </source>
</evidence>
<organism evidence="7 8">
    <name type="scientific">Candidatus Roizmanbacteria bacterium CG11_big_fil_rev_8_21_14_0_20_36_8</name>
    <dbReference type="NCBI Taxonomy" id="1974856"/>
    <lineage>
        <taxon>Bacteria</taxon>
        <taxon>Candidatus Roizmaniibacteriota</taxon>
    </lineage>
</organism>
<evidence type="ECO:0000259" key="6">
    <source>
        <dbReference type="Pfam" id="PF05198"/>
    </source>
</evidence>
<evidence type="ECO:0000256" key="2">
    <source>
        <dbReference type="ARBA" id="ARBA00022540"/>
    </source>
</evidence>
<feature type="domain" description="Translation initiation factor 3 N-terminal" evidence="6">
    <location>
        <begin position="20"/>
        <end position="89"/>
    </location>
</feature>
<dbReference type="SUPFAM" id="SSF55200">
    <property type="entry name" value="Translation initiation factor IF3, C-terminal domain"/>
    <property type="match status" value="1"/>
</dbReference>
<protein>
    <recommendedName>
        <fullName evidence="4">Translation initiation factor IF-3</fullName>
    </recommendedName>
</protein>
<dbReference type="AlphaFoldDB" id="A0A2M6ITD7"/>
<evidence type="ECO:0000313" key="7">
    <source>
        <dbReference type="EMBL" id="PIQ73120.1"/>
    </source>
</evidence>
<comment type="similarity">
    <text evidence="1">Belongs to the IF-3 family.</text>
</comment>
<evidence type="ECO:0000256" key="3">
    <source>
        <dbReference type="ARBA" id="ARBA00022917"/>
    </source>
</evidence>
<reference evidence="7 8" key="1">
    <citation type="submission" date="2017-09" db="EMBL/GenBank/DDBJ databases">
        <title>Depth-based differentiation of microbial function through sediment-hosted aquifers and enrichment of novel symbionts in the deep terrestrial subsurface.</title>
        <authorList>
            <person name="Probst A.J."/>
            <person name="Ladd B."/>
            <person name="Jarett J.K."/>
            <person name="Geller-Mcgrath D.E."/>
            <person name="Sieber C.M."/>
            <person name="Emerson J.B."/>
            <person name="Anantharaman K."/>
            <person name="Thomas B.C."/>
            <person name="Malmstrom R."/>
            <person name="Stieglmeier M."/>
            <person name="Klingl A."/>
            <person name="Woyke T."/>
            <person name="Ryan C.M."/>
            <person name="Banfield J.F."/>
        </authorList>
    </citation>
    <scope>NUCLEOTIDE SEQUENCE [LARGE SCALE GENOMIC DNA]</scope>
    <source>
        <strain evidence="7">CG11_big_fil_rev_8_21_14_0_20_36_8</strain>
    </source>
</reference>
<keyword evidence="2 7" id="KW-0396">Initiation factor</keyword>
<evidence type="ECO:0000259" key="5">
    <source>
        <dbReference type="Pfam" id="PF00707"/>
    </source>
</evidence>
<accession>A0A2M6ITD7</accession>
<dbReference type="PANTHER" id="PTHR10938">
    <property type="entry name" value="TRANSLATION INITIATION FACTOR IF-3"/>
    <property type="match status" value="1"/>
</dbReference>
<dbReference type="GO" id="GO:0003743">
    <property type="term" value="F:translation initiation factor activity"/>
    <property type="evidence" value="ECO:0007669"/>
    <property type="project" value="UniProtKB-UniRule"/>
</dbReference>
<dbReference type="Gene3D" id="3.30.110.10">
    <property type="entry name" value="Translation initiation factor 3 (IF-3), C-terminal domain"/>
    <property type="match status" value="1"/>
</dbReference>